<evidence type="ECO:0000313" key="2">
    <source>
        <dbReference type="WBParaSite" id="ALUE_0000689501-mRNA-1"/>
    </source>
</evidence>
<accession>A0A0M3HVD6</accession>
<proteinExistence type="predicted"/>
<dbReference type="Proteomes" id="UP000036681">
    <property type="component" value="Unplaced"/>
</dbReference>
<dbReference type="WBParaSite" id="ALUE_0000689501-mRNA-1">
    <property type="protein sequence ID" value="ALUE_0000689501-mRNA-1"/>
    <property type="gene ID" value="ALUE_0000689501"/>
</dbReference>
<keyword evidence="1" id="KW-1185">Reference proteome</keyword>
<organism evidence="1 2">
    <name type="scientific">Ascaris lumbricoides</name>
    <name type="common">Giant roundworm</name>
    <dbReference type="NCBI Taxonomy" id="6252"/>
    <lineage>
        <taxon>Eukaryota</taxon>
        <taxon>Metazoa</taxon>
        <taxon>Ecdysozoa</taxon>
        <taxon>Nematoda</taxon>
        <taxon>Chromadorea</taxon>
        <taxon>Rhabditida</taxon>
        <taxon>Spirurina</taxon>
        <taxon>Ascaridomorpha</taxon>
        <taxon>Ascaridoidea</taxon>
        <taxon>Ascarididae</taxon>
        <taxon>Ascaris</taxon>
    </lineage>
</organism>
<reference evidence="2" key="1">
    <citation type="submission" date="2017-02" db="UniProtKB">
        <authorList>
            <consortium name="WormBaseParasite"/>
        </authorList>
    </citation>
    <scope>IDENTIFICATION</scope>
</reference>
<sequence>MDSERQRPRLKIPHIQGEFEVARVRREVQELKNFHSFVKGVANAGIAPCTSKRNYTSGTASSLLNIAYDEWPGSIWMGFGTLKVSGKGIFGAYGYPASSEAHFCSSTASLCRNSLTPRVLPGNARSSSWGPSASKRLSTCKEDSHHHIAEEIALGSQRCPTRSTLLHYRTQGTV</sequence>
<dbReference type="AlphaFoldDB" id="A0A0M3HVD6"/>
<protein>
    <submittedName>
        <fullName evidence="2">PPPDE domain-containing protein</fullName>
    </submittedName>
</protein>
<name>A0A0M3HVD6_ASCLU</name>
<evidence type="ECO:0000313" key="1">
    <source>
        <dbReference type="Proteomes" id="UP000036681"/>
    </source>
</evidence>